<keyword evidence="3" id="KW-0547">Nucleotide-binding</keyword>
<evidence type="ECO:0000313" key="9">
    <source>
        <dbReference type="WBParaSite" id="HPBE_0002198201-mRNA-1"/>
    </source>
</evidence>
<dbReference type="Proteomes" id="UP000050761">
    <property type="component" value="Unassembled WGS sequence"/>
</dbReference>
<reference evidence="7 8" key="1">
    <citation type="submission" date="2018-11" db="EMBL/GenBank/DDBJ databases">
        <authorList>
            <consortium name="Pathogen Informatics"/>
        </authorList>
    </citation>
    <scope>NUCLEOTIDE SEQUENCE [LARGE SCALE GENOMIC DNA]</scope>
</reference>
<keyword evidence="5" id="KW-0067">ATP-binding</keyword>
<keyword evidence="4" id="KW-0418">Kinase</keyword>
<protein>
    <submittedName>
        <fullName evidence="9">CLP1_P domain-containing protein</fullName>
    </submittedName>
</protein>
<reference evidence="9" key="2">
    <citation type="submission" date="2019-09" db="UniProtKB">
        <authorList>
            <consortium name="WormBaseParasite"/>
        </authorList>
    </citation>
    <scope>IDENTIFICATION</scope>
</reference>
<dbReference type="EMBL" id="UZAH01033536">
    <property type="protein sequence ID" value="VDP29515.1"/>
    <property type="molecule type" value="Genomic_DNA"/>
</dbReference>
<accession>A0A3P8DDG5</accession>
<dbReference type="PANTHER" id="PTHR12755:SF3">
    <property type="entry name" value="POLYNUCLEOTIDE 5'-HYDROXYL-KINASE NOL9"/>
    <property type="match status" value="1"/>
</dbReference>
<dbReference type="InterPro" id="IPR032319">
    <property type="entry name" value="CLP1_P"/>
</dbReference>
<gene>
    <name evidence="7" type="ORF">HPBE_LOCUS21981</name>
</gene>
<evidence type="ECO:0000313" key="8">
    <source>
        <dbReference type="Proteomes" id="UP000050761"/>
    </source>
</evidence>
<dbReference type="Pfam" id="PF16575">
    <property type="entry name" value="CLP1_P"/>
    <property type="match status" value="1"/>
</dbReference>
<comment type="similarity">
    <text evidence="1">Belongs to the Clp1 family. NOL9/GRC3 subfamily.</text>
</comment>
<dbReference type="WBParaSite" id="HPBE_0002198201-mRNA-1">
    <property type="protein sequence ID" value="HPBE_0002198201-mRNA-1"/>
    <property type="gene ID" value="HPBE_0002198201"/>
</dbReference>
<keyword evidence="2" id="KW-0808">Transferase</keyword>
<accession>A0A183GHE5</accession>
<evidence type="ECO:0000256" key="5">
    <source>
        <dbReference type="ARBA" id="ARBA00022840"/>
    </source>
</evidence>
<evidence type="ECO:0000256" key="1">
    <source>
        <dbReference type="ARBA" id="ARBA00011003"/>
    </source>
</evidence>
<evidence type="ECO:0000256" key="2">
    <source>
        <dbReference type="ARBA" id="ARBA00022679"/>
    </source>
</evidence>
<dbReference type="GO" id="GO:0051731">
    <property type="term" value="F:polynucleotide 5'-hydroxyl-kinase activity"/>
    <property type="evidence" value="ECO:0007669"/>
    <property type="project" value="InterPro"/>
</dbReference>
<evidence type="ECO:0000259" key="6">
    <source>
        <dbReference type="Pfam" id="PF16575"/>
    </source>
</evidence>
<evidence type="ECO:0000313" key="7">
    <source>
        <dbReference type="EMBL" id="VDP29515.1"/>
    </source>
</evidence>
<dbReference type="PANTHER" id="PTHR12755">
    <property type="entry name" value="CLEAVAGE/POLYADENYLATION FACTOR IA SUBUNIT CLP1P"/>
    <property type="match status" value="1"/>
</dbReference>
<dbReference type="GO" id="GO:0000448">
    <property type="term" value="P:cleavage in ITS2 between 5.8S rRNA and LSU-rRNA of tricistronic rRNA transcript (SSU-rRNA, 5.8S rRNA, LSU-rRNA)"/>
    <property type="evidence" value="ECO:0007669"/>
    <property type="project" value="TreeGrafter"/>
</dbReference>
<feature type="domain" description="Clp1 P-loop" evidence="6">
    <location>
        <begin position="14"/>
        <end position="78"/>
    </location>
</feature>
<evidence type="ECO:0000256" key="4">
    <source>
        <dbReference type="ARBA" id="ARBA00022777"/>
    </source>
</evidence>
<dbReference type="AlphaFoldDB" id="A0A183GHE5"/>
<name>A0A183GHE5_HELPZ</name>
<dbReference type="GO" id="GO:0005634">
    <property type="term" value="C:nucleus"/>
    <property type="evidence" value="ECO:0007669"/>
    <property type="project" value="TreeGrafter"/>
</dbReference>
<proteinExistence type="inferred from homology"/>
<keyword evidence="8" id="KW-1185">Reference proteome</keyword>
<sequence length="124" mass="14363">MGVLDSIYWSRFSEWSVVYLLDADVGQSEFTPAGCMSLWRLSDAILDVPCTHQSQKFSCSYFFGNISPADDTEKYKVCRHFIYLFIYCSQGALNWSEESNETSFNSNRIKILDRVRPISKRIFS</sequence>
<organism evidence="8 9">
    <name type="scientific">Heligmosomoides polygyrus</name>
    <name type="common">Parasitic roundworm</name>
    <dbReference type="NCBI Taxonomy" id="6339"/>
    <lineage>
        <taxon>Eukaryota</taxon>
        <taxon>Metazoa</taxon>
        <taxon>Ecdysozoa</taxon>
        <taxon>Nematoda</taxon>
        <taxon>Chromadorea</taxon>
        <taxon>Rhabditida</taxon>
        <taxon>Rhabditina</taxon>
        <taxon>Rhabditomorpha</taxon>
        <taxon>Strongyloidea</taxon>
        <taxon>Heligmosomidae</taxon>
        <taxon>Heligmosomoides</taxon>
    </lineage>
</organism>
<evidence type="ECO:0000256" key="3">
    <source>
        <dbReference type="ARBA" id="ARBA00022741"/>
    </source>
</evidence>
<dbReference type="Gene3D" id="3.40.50.300">
    <property type="entry name" value="P-loop containing nucleotide triphosphate hydrolases"/>
    <property type="match status" value="1"/>
</dbReference>
<dbReference type="InterPro" id="IPR027417">
    <property type="entry name" value="P-loop_NTPase"/>
</dbReference>
<dbReference type="GO" id="GO:0005524">
    <property type="term" value="F:ATP binding"/>
    <property type="evidence" value="ECO:0007669"/>
    <property type="project" value="UniProtKB-KW"/>
</dbReference>
<dbReference type="InterPro" id="IPR045116">
    <property type="entry name" value="Clp1/Grc3"/>
</dbReference>
<dbReference type="OrthoDB" id="2405412at2759"/>